<sequence>WLKTGSTGPETEPLEKKPDANIKPFQQQSTNPFDSNLTDEDLHGKSDGMGERRPSIPLSLFIPRAAKDDSTKVTETSNDD</sequence>
<feature type="compositionally biased region" description="Basic and acidic residues" evidence="1">
    <location>
        <begin position="40"/>
        <end position="54"/>
    </location>
</feature>
<evidence type="ECO:0000313" key="3">
    <source>
        <dbReference type="Proteomes" id="UP000663848"/>
    </source>
</evidence>
<organism evidence="2 3">
    <name type="scientific">Rotaria socialis</name>
    <dbReference type="NCBI Taxonomy" id="392032"/>
    <lineage>
        <taxon>Eukaryota</taxon>
        <taxon>Metazoa</taxon>
        <taxon>Spiralia</taxon>
        <taxon>Gnathifera</taxon>
        <taxon>Rotifera</taxon>
        <taxon>Eurotatoria</taxon>
        <taxon>Bdelloidea</taxon>
        <taxon>Philodinida</taxon>
        <taxon>Philodinidae</taxon>
        <taxon>Rotaria</taxon>
    </lineage>
</organism>
<reference evidence="2" key="1">
    <citation type="submission" date="2021-02" db="EMBL/GenBank/DDBJ databases">
        <authorList>
            <person name="Nowell W R."/>
        </authorList>
    </citation>
    <scope>NUCLEOTIDE SEQUENCE</scope>
</reference>
<feature type="non-terminal residue" evidence="2">
    <location>
        <position position="80"/>
    </location>
</feature>
<dbReference type="EMBL" id="CAJOBR010069039">
    <property type="protein sequence ID" value="CAF5093873.1"/>
    <property type="molecule type" value="Genomic_DNA"/>
</dbReference>
<feature type="non-terminal residue" evidence="2">
    <location>
        <position position="1"/>
    </location>
</feature>
<protein>
    <submittedName>
        <fullName evidence="2">Uncharacterized protein</fullName>
    </submittedName>
</protein>
<evidence type="ECO:0000256" key="1">
    <source>
        <dbReference type="SAM" id="MobiDB-lite"/>
    </source>
</evidence>
<accession>A0A822ECE6</accession>
<evidence type="ECO:0000313" key="2">
    <source>
        <dbReference type="EMBL" id="CAF5093873.1"/>
    </source>
</evidence>
<comment type="caution">
    <text evidence="2">The sequence shown here is derived from an EMBL/GenBank/DDBJ whole genome shotgun (WGS) entry which is preliminary data.</text>
</comment>
<feature type="region of interest" description="Disordered" evidence="1">
    <location>
        <begin position="1"/>
        <end position="80"/>
    </location>
</feature>
<feature type="compositionally biased region" description="Polar residues" evidence="1">
    <location>
        <begin position="24"/>
        <end position="36"/>
    </location>
</feature>
<name>A0A822ECE6_9BILA</name>
<dbReference type="AlphaFoldDB" id="A0A822ECE6"/>
<proteinExistence type="predicted"/>
<dbReference type="Proteomes" id="UP000663848">
    <property type="component" value="Unassembled WGS sequence"/>
</dbReference>
<gene>
    <name evidence="2" type="ORF">QYT958_LOCUS44473</name>
</gene>